<dbReference type="Pfam" id="PF08445">
    <property type="entry name" value="FR47"/>
    <property type="match status" value="1"/>
</dbReference>
<name>A0A2W0HAM8_9BACI</name>
<dbReference type="EMBL" id="PDOF01000001">
    <property type="protein sequence ID" value="PYZ98913.1"/>
    <property type="molecule type" value="Genomic_DNA"/>
</dbReference>
<keyword evidence="2" id="KW-0808">Transferase</keyword>
<evidence type="ECO:0000313" key="3">
    <source>
        <dbReference type="Proteomes" id="UP000248066"/>
    </source>
</evidence>
<dbReference type="Proteomes" id="UP000248066">
    <property type="component" value="Unassembled WGS sequence"/>
</dbReference>
<evidence type="ECO:0000313" key="2">
    <source>
        <dbReference type="EMBL" id="PYZ98913.1"/>
    </source>
</evidence>
<accession>A0A2W0HAM8</accession>
<dbReference type="Gene3D" id="3.40.630.30">
    <property type="match status" value="1"/>
</dbReference>
<dbReference type="AlphaFoldDB" id="A0A2W0HAM8"/>
<comment type="caution">
    <text evidence="2">The sequence shown here is derived from an EMBL/GenBank/DDBJ whole genome shotgun (WGS) entry which is preliminary data.</text>
</comment>
<reference evidence="2 3" key="1">
    <citation type="submission" date="2017-10" db="EMBL/GenBank/DDBJ databases">
        <title>Bacillus sp. nov., a halophilic bacterium isolated from a Yangshapao Lake.</title>
        <authorList>
            <person name="Wang H."/>
        </authorList>
    </citation>
    <scope>NUCLEOTIDE SEQUENCE [LARGE SCALE GENOMIC DNA]</scope>
    <source>
        <strain evidence="2 3">YSP-3</strain>
    </source>
</reference>
<dbReference type="InterPro" id="IPR013653">
    <property type="entry name" value="GCN5-like_dom"/>
</dbReference>
<dbReference type="GO" id="GO:0016747">
    <property type="term" value="F:acyltransferase activity, transferring groups other than amino-acyl groups"/>
    <property type="evidence" value="ECO:0007669"/>
    <property type="project" value="InterPro"/>
</dbReference>
<feature type="domain" description="GCN5-related N-acetyltransferase Rv2170-like" evidence="1">
    <location>
        <begin position="232"/>
        <end position="295"/>
    </location>
</feature>
<gene>
    <name evidence="2" type="ORF">CR205_10185</name>
</gene>
<keyword evidence="3" id="KW-1185">Reference proteome</keyword>
<sequence>MKALPINLSLTSHYDSGHSKKERKAGDSMTFSGFSRAKELLLHAGPWLEKEEAKHNLPLGLLAYLAEKENTAGQGETERPFLASNKEGTMVMIQTPPMNLIVAGKPQVASAAAKWLEKEGYTFPGITGENELVNAFLKEMNAGESEVFMRQRIYRLDQVEPVPAQAGTFDLAQESDLDLITGWVMEFHAEALSPTTEEEARTFAERSLSEQRIYLWKDIEGIPVSMAKRARETRNGASVNLVFTPDKYKRKGYATSCVAALSSLLLEEGYLFCCLYTDLDNPTSNSIYTKIGYRPVADSLDCRFRQ</sequence>
<organism evidence="2 3">
    <name type="scientific">Alteribacter lacisalsi</name>
    <dbReference type="NCBI Taxonomy" id="2045244"/>
    <lineage>
        <taxon>Bacteria</taxon>
        <taxon>Bacillati</taxon>
        <taxon>Bacillota</taxon>
        <taxon>Bacilli</taxon>
        <taxon>Bacillales</taxon>
        <taxon>Bacillaceae</taxon>
        <taxon>Alteribacter</taxon>
    </lineage>
</organism>
<dbReference type="InterPro" id="IPR016181">
    <property type="entry name" value="Acyl_CoA_acyltransferase"/>
</dbReference>
<proteinExistence type="predicted"/>
<protein>
    <submittedName>
        <fullName evidence="2">GNAT family N-acetyltransferase</fullName>
    </submittedName>
</protein>
<evidence type="ECO:0000259" key="1">
    <source>
        <dbReference type="Pfam" id="PF08445"/>
    </source>
</evidence>
<dbReference type="SUPFAM" id="SSF55729">
    <property type="entry name" value="Acyl-CoA N-acyltransferases (Nat)"/>
    <property type="match status" value="1"/>
</dbReference>